<protein>
    <submittedName>
        <fullName evidence="1">Uncharacterized protein</fullName>
    </submittedName>
</protein>
<keyword evidence="2" id="KW-1185">Reference proteome</keyword>
<name>A0AAV4N2N0_CAEEX</name>
<accession>A0AAV4N2N0</accession>
<dbReference type="Proteomes" id="UP001054945">
    <property type="component" value="Unassembled WGS sequence"/>
</dbReference>
<dbReference type="AlphaFoldDB" id="A0AAV4N2N0"/>
<evidence type="ECO:0000313" key="1">
    <source>
        <dbReference type="EMBL" id="GIX78080.1"/>
    </source>
</evidence>
<comment type="caution">
    <text evidence="1">The sequence shown here is derived from an EMBL/GenBank/DDBJ whole genome shotgun (WGS) entry which is preliminary data.</text>
</comment>
<proteinExistence type="predicted"/>
<organism evidence="1 2">
    <name type="scientific">Caerostris extrusa</name>
    <name type="common">Bark spider</name>
    <name type="synonym">Caerostris bankana</name>
    <dbReference type="NCBI Taxonomy" id="172846"/>
    <lineage>
        <taxon>Eukaryota</taxon>
        <taxon>Metazoa</taxon>
        <taxon>Ecdysozoa</taxon>
        <taxon>Arthropoda</taxon>
        <taxon>Chelicerata</taxon>
        <taxon>Arachnida</taxon>
        <taxon>Araneae</taxon>
        <taxon>Araneomorphae</taxon>
        <taxon>Entelegynae</taxon>
        <taxon>Araneoidea</taxon>
        <taxon>Araneidae</taxon>
        <taxon>Caerostris</taxon>
    </lineage>
</organism>
<reference evidence="1 2" key="1">
    <citation type="submission" date="2021-06" db="EMBL/GenBank/DDBJ databases">
        <title>Caerostris extrusa draft genome.</title>
        <authorList>
            <person name="Kono N."/>
            <person name="Arakawa K."/>
        </authorList>
    </citation>
    <scope>NUCLEOTIDE SEQUENCE [LARGE SCALE GENOMIC DNA]</scope>
</reference>
<evidence type="ECO:0000313" key="2">
    <source>
        <dbReference type="Proteomes" id="UP001054945"/>
    </source>
</evidence>
<dbReference type="EMBL" id="BPLR01020383">
    <property type="protein sequence ID" value="GIX78080.1"/>
    <property type="molecule type" value="Genomic_DNA"/>
</dbReference>
<gene>
    <name evidence="1" type="ORF">CEXT_13811</name>
</gene>
<sequence>MGRPPIGCGLYPLRVPFSRAPSFVPSAHLHCNLFFARPAPWTVFRRRVRHAASKTPFRHHGVDSVDNWLSLIQSNNSLFDDRILYRNSTQDLDLDINIDNDDDAADKTNGIEGRRHGRCRRVV</sequence>